<comment type="caution">
    <text evidence="2">The sequence shown here is derived from an EMBL/GenBank/DDBJ whole genome shotgun (WGS) entry which is preliminary data.</text>
</comment>
<gene>
    <name evidence="2" type="ORF">M622_00420</name>
</gene>
<organism evidence="2 3">
    <name type="scientific">Thauera terpenica 58Eu</name>
    <dbReference type="NCBI Taxonomy" id="1348657"/>
    <lineage>
        <taxon>Bacteria</taxon>
        <taxon>Pseudomonadati</taxon>
        <taxon>Pseudomonadota</taxon>
        <taxon>Betaproteobacteria</taxon>
        <taxon>Rhodocyclales</taxon>
        <taxon>Zoogloeaceae</taxon>
        <taxon>Thauera</taxon>
    </lineage>
</organism>
<dbReference type="Pfam" id="PF06945">
    <property type="entry name" value="DUF1289"/>
    <property type="match status" value="1"/>
</dbReference>
<evidence type="ECO:0000256" key="1">
    <source>
        <dbReference type="SAM" id="MobiDB-lite"/>
    </source>
</evidence>
<protein>
    <recommendedName>
        <fullName evidence="4">DUF1289 domain-containing protein</fullName>
    </recommendedName>
</protein>
<dbReference type="RefSeq" id="WP_021247547.1">
    <property type="nucleotide sequence ID" value="NZ_ATJV01000001.1"/>
</dbReference>
<feature type="region of interest" description="Disordered" evidence="1">
    <location>
        <begin position="36"/>
        <end position="77"/>
    </location>
</feature>
<dbReference type="Proteomes" id="UP000015455">
    <property type="component" value="Unassembled WGS sequence"/>
</dbReference>
<accession>T0B385</accession>
<name>T0B385_9RHOO</name>
<sequence length="77" mass="7644">MSADALCVGVCMIDWEAGVCLGCGRSTDEIHAVTAEPSSPVPTAADEQGVTMPAKDQPASMPPKRPALGGGDGGCGN</sequence>
<evidence type="ECO:0000313" key="3">
    <source>
        <dbReference type="Proteomes" id="UP000015455"/>
    </source>
</evidence>
<dbReference type="EMBL" id="ATJV01000001">
    <property type="protein sequence ID" value="EPZ17263.1"/>
    <property type="molecule type" value="Genomic_DNA"/>
</dbReference>
<feature type="compositionally biased region" description="Gly residues" evidence="1">
    <location>
        <begin position="68"/>
        <end position="77"/>
    </location>
</feature>
<keyword evidence="3" id="KW-1185">Reference proteome</keyword>
<evidence type="ECO:0008006" key="4">
    <source>
        <dbReference type="Google" id="ProtNLM"/>
    </source>
</evidence>
<dbReference type="STRING" id="1348657.M622_00420"/>
<dbReference type="InterPro" id="IPR010710">
    <property type="entry name" value="DUF1289"/>
</dbReference>
<dbReference type="PATRIC" id="fig|1348657.5.peg.82"/>
<dbReference type="OrthoDB" id="9811423at2"/>
<reference evidence="2 3" key="1">
    <citation type="submission" date="2013-06" db="EMBL/GenBank/DDBJ databases">
        <title>Draft genome sequence of Thauera terpenica.</title>
        <authorList>
            <person name="Liu B."/>
            <person name="Frostegard A.H."/>
            <person name="Shapleigh J.P."/>
        </authorList>
    </citation>
    <scope>NUCLEOTIDE SEQUENCE [LARGE SCALE GENOMIC DNA]</scope>
    <source>
        <strain evidence="2 3">58Eu</strain>
    </source>
</reference>
<evidence type="ECO:0000313" key="2">
    <source>
        <dbReference type="EMBL" id="EPZ17263.1"/>
    </source>
</evidence>
<proteinExistence type="predicted"/>
<dbReference type="AlphaFoldDB" id="T0B385"/>